<accession>A0A165YVV4</accession>
<dbReference type="EMBL" id="KV428226">
    <property type="protein sequence ID" value="KZT33665.1"/>
    <property type="molecule type" value="Genomic_DNA"/>
</dbReference>
<dbReference type="AlphaFoldDB" id="A0A165YVV4"/>
<dbReference type="Proteomes" id="UP000076798">
    <property type="component" value="Unassembled WGS sequence"/>
</dbReference>
<protein>
    <submittedName>
        <fullName evidence="1">Uncharacterized protein</fullName>
    </submittedName>
</protein>
<sequence length="141" mass="15120">MPDAGVGVSAPSSQVNQVALTSERKWAHSSWPAWLLSGTFLGSTAIAPRGPPSLPPLVFRLGFSFIFAGAGYVTSTGDIRNGNGITTAWSLIYLFLNARNSLRRPWHPVGLGLTVATSLCAGIYGENYFQSQNFLNEKTDS</sequence>
<dbReference type="PANTHER" id="PTHR28177">
    <property type="entry name" value="ALTERED INHERITANCE OF MITOCHONDRIA PROTEIN 19, MITOCHONDRIAL"/>
    <property type="match status" value="1"/>
</dbReference>
<reference evidence="1 2" key="1">
    <citation type="journal article" date="2016" name="Mol. Biol. Evol.">
        <title>Comparative Genomics of Early-Diverging Mushroom-Forming Fungi Provides Insights into the Origins of Lignocellulose Decay Capabilities.</title>
        <authorList>
            <person name="Nagy L.G."/>
            <person name="Riley R."/>
            <person name="Tritt A."/>
            <person name="Adam C."/>
            <person name="Daum C."/>
            <person name="Floudas D."/>
            <person name="Sun H."/>
            <person name="Yadav J.S."/>
            <person name="Pangilinan J."/>
            <person name="Larsson K.H."/>
            <person name="Matsuura K."/>
            <person name="Barry K."/>
            <person name="Labutti K."/>
            <person name="Kuo R."/>
            <person name="Ohm R.A."/>
            <person name="Bhattacharya S.S."/>
            <person name="Shirouzu T."/>
            <person name="Yoshinaga Y."/>
            <person name="Martin F.M."/>
            <person name="Grigoriev I.V."/>
            <person name="Hibbett D.S."/>
        </authorList>
    </citation>
    <scope>NUCLEOTIDE SEQUENCE [LARGE SCALE GENOMIC DNA]</scope>
    <source>
        <strain evidence="1 2">HHB10207 ss-3</strain>
    </source>
</reference>
<name>A0A165YVV4_9AGAM</name>
<keyword evidence="2" id="KW-1185">Reference proteome</keyword>
<proteinExistence type="predicted"/>
<organism evidence="1 2">
    <name type="scientific">Sistotremastrum suecicum HHB10207 ss-3</name>
    <dbReference type="NCBI Taxonomy" id="1314776"/>
    <lineage>
        <taxon>Eukaryota</taxon>
        <taxon>Fungi</taxon>
        <taxon>Dikarya</taxon>
        <taxon>Basidiomycota</taxon>
        <taxon>Agaricomycotina</taxon>
        <taxon>Agaricomycetes</taxon>
        <taxon>Sistotremastrales</taxon>
        <taxon>Sistotremastraceae</taxon>
        <taxon>Sistotremastrum</taxon>
    </lineage>
</organism>
<evidence type="ECO:0000313" key="1">
    <source>
        <dbReference type="EMBL" id="KZT33665.1"/>
    </source>
</evidence>
<dbReference type="OrthoDB" id="5554402at2759"/>
<evidence type="ECO:0000313" key="2">
    <source>
        <dbReference type="Proteomes" id="UP000076798"/>
    </source>
</evidence>
<dbReference type="InterPro" id="IPR019419">
    <property type="entry name" value="AIM19"/>
</dbReference>
<gene>
    <name evidence="1" type="ORF">SISSUDRAFT_393936</name>
</gene>
<dbReference type="Pfam" id="PF10315">
    <property type="entry name" value="Aim19"/>
    <property type="match status" value="1"/>
</dbReference>
<dbReference type="GO" id="GO:0005739">
    <property type="term" value="C:mitochondrion"/>
    <property type="evidence" value="ECO:0007669"/>
    <property type="project" value="TreeGrafter"/>
</dbReference>
<dbReference type="PANTHER" id="PTHR28177:SF1">
    <property type="entry name" value="ALTERED INHERITANCE OF MITOCHONDRIA PROTEIN 19, MITOCHONDRIAL"/>
    <property type="match status" value="1"/>
</dbReference>